<feature type="domain" description="HTH araC/xylS-type" evidence="5">
    <location>
        <begin position="57"/>
        <end position="160"/>
    </location>
</feature>
<dbReference type="InterPro" id="IPR009057">
    <property type="entry name" value="Homeodomain-like_sf"/>
</dbReference>
<dbReference type="PANTHER" id="PTHR43280">
    <property type="entry name" value="ARAC-FAMILY TRANSCRIPTIONAL REGULATOR"/>
    <property type="match status" value="1"/>
</dbReference>
<keyword evidence="3" id="KW-0804">Transcription</keyword>
<sequence length="166" mass="18976">MLAGVVVGKFFFDKKPVKSEDQPVSAINTPEPIPTGGGEDQHDMEDVELDEYLLTKKIFSVFVEEKVFRIHGLTVGQFAERLGVKQRVVTQVLEKLSGHSFKELINIYRIKYAVEKIEEGYLDKYTLDALGRDAGFSSRITFFNVFKREVGMCPKEYRKQYENIAA</sequence>
<dbReference type="GO" id="GO:0043565">
    <property type="term" value="F:sequence-specific DNA binding"/>
    <property type="evidence" value="ECO:0007669"/>
    <property type="project" value="InterPro"/>
</dbReference>
<evidence type="ECO:0000256" key="4">
    <source>
        <dbReference type="SAM" id="MobiDB-lite"/>
    </source>
</evidence>
<proteinExistence type="predicted"/>
<evidence type="ECO:0000256" key="2">
    <source>
        <dbReference type="ARBA" id="ARBA00023125"/>
    </source>
</evidence>
<evidence type="ECO:0000256" key="3">
    <source>
        <dbReference type="ARBA" id="ARBA00023163"/>
    </source>
</evidence>
<dbReference type="SMART" id="SM00342">
    <property type="entry name" value="HTH_ARAC"/>
    <property type="match status" value="1"/>
</dbReference>
<accession>A0A326S3D4</accession>
<keyword evidence="1" id="KW-0805">Transcription regulation</keyword>
<evidence type="ECO:0000313" key="7">
    <source>
        <dbReference type="Proteomes" id="UP000248917"/>
    </source>
</evidence>
<dbReference type="Pfam" id="PF12833">
    <property type="entry name" value="HTH_18"/>
    <property type="match status" value="1"/>
</dbReference>
<dbReference type="PROSITE" id="PS01124">
    <property type="entry name" value="HTH_ARAC_FAMILY_2"/>
    <property type="match status" value="1"/>
</dbReference>
<evidence type="ECO:0000313" key="6">
    <source>
        <dbReference type="EMBL" id="PZV84423.1"/>
    </source>
</evidence>
<protein>
    <submittedName>
        <fullName evidence="6">AraC-like DNA-binding protein</fullName>
    </submittedName>
</protein>
<gene>
    <name evidence="6" type="ORF">CLV31_10471</name>
</gene>
<evidence type="ECO:0000256" key="1">
    <source>
        <dbReference type="ARBA" id="ARBA00023015"/>
    </source>
</evidence>
<dbReference type="EMBL" id="QKTX01000004">
    <property type="protein sequence ID" value="PZV84423.1"/>
    <property type="molecule type" value="Genomic_DNA"/>
</dbReference>
<dbReference type="AlphaFoldDB" id="A0A326S3D4"/>
<evidence type="ECO:0000259" key="5">
    <source>
        <dbReference type="PROSITE" id="PS01124"/>
    </source>
</evidence>
<name>A0A326S3D4_9BACT</name>
<keyword evidence="2 6" id="KW-0238">DNA-binding</keyword>
<organism evidence="6 7">
    <name type="scientific">Algoriphagus aquaeductus</name>
    <dbReference type="NCBI Taxonomy" id="475299"/>
    <lineage>
        <taxon>Bacteria</taxon>
        <taxon>Pseudomonadati</taxon>
        <taxon>Bacteroidota</taxon>
        <taxon>Cytophagia</taxon>
        <taxon>Cytophagales</taxon>
        <taxon>Cyclobacteriaceae</taxon>
        <taxon>Algoriphagus</taxon>
    </lineage>
</organism>
<dbReference type="InterPro" id="IPR018060">
    <property type="entry name" value="HTH_AraC"/>
</dbReference>
<dbReference type="Proteomes" id="UP000248917">
    <property type="component" value="Unassembled WGS sequence"/>
</dbReference>
<feature type="region of interest" description="Disordered" evidence="4">
    <location>
        <begin position="21"/>
        <end position="41"/>
    </location>
</feature>
<dbReference type="Gene3D" id="1.10.10.60">
    <property type="entry name" value="Homeodomain-like"/>
    <property type="match status" value="1"/>
</dbReference>
<dbReference type="GO" id="GO:0003700">
    <property type="term" value="F:DNA-binding transcription factor activity"/>
    <property type="evidence" value="ECO:0007669"/>
    <property type="project" value="InterPro"/>
</dbReference>
<keyword evidence="7" id="KW-1185">Reference proteome</keyword>
<dbReference type="SUPFAM" id="SSF46689">
    <property type="entry name" value="Homeodomain-like"/>
    <property type="match status" value="1"/>
</dbReference>
<dbReference type="PANTHER" id="PTHR43280:SF29">
    <property type="entry name" value="ARAC-FAMILY TRANSCRIPTIONAL REGULATOR"/>
    <property type="match status" value="1"/>
</dbReference>
<reference evidence="6 7" key="1">
    <citation type="submission" date="2018-06" db="EMBL/GenBank/DDBJ databases">
        <title>Genomic Encyclopedia of Archaeal and Bacterial Type Strains, Phase II (KMG-II): from individual species to whole genera.</title>
        <authorList>
            <person name="Goeker M."/>
        </authorList>
    </citation>
    <scope>NUCLEOTIDE SEQUENCE [LARGE SCALE GENOMIC DNA]</scope>
    <source>
        <strain evidence="6 7">T4</strain>
    </source>
</reference>
<comment type="caution">
    <text evidence="6">The sequence shown here is derived from an EMBL/GenBank/DDBJ whole genome shotgun (WGS) entry which is preliminary data.</text>
</comment>